<keyword evidence="4 7" id="KW-1133">Transmembrane helix</keyword>
<dbReference type="AlphaFoldDB" id="A0A830HI05"/>
<dbReference type="InterPro" id="IPR007603">
    <property type="entry name" value="Choline_transptr-like"/>
</dbReference>
<dbReference type="Proteomes" id="UP000660262">
    <property type="component" value="Unassembled WGS sequence"/>
</dbReference>
<keyword evidence="6" id="KW-0325">Glycoprotein</keyword>
<dbReference type="GO" id="GO:0005886">
    <property type="term" value="C:plasma membrane"/>
    <property type="evidence" value="ECO:0007669"/>
    <property type="project" value="UniProtKB-SubCell"/>
</dbReference>
<feature type="transmembrane region" description="Helical" evidence="7">
    <location>
        <begin position="482"/>
        <end position="509"/>
    </location>
</feature>
<feature type="transmembrane region" description="Helical" evidence="7">
    <location>
        <begin position="278"/>
        <end position="299"/>
    </location>
</feature>
<feature type="transmembrane region" description="Helical" evidence="7">
    <location>
        <begin position="416"/>
        <end position="435"/>
    </location>
</feature>
<sequence length="728" mass="80129">MALCGGGGSSSSGDDSPPPGGGGLTHSSSRIKSHDQRACRDILFLVVFLAFCLGMLVVGGRGFAEGDPKVLVYGFDYKGQLCNEKDLDGYKATFWPSAVELARVVDPTLVTDFSSVLTTSFKDVLNVCVKSCPQPSNDTLFVCVYPNATYFSASSEASKYFGTTPSQGEQLKWWSETKKYDYYNDLTDEGKERSRAFKGPCYPNVMKSTEQFQTCQFYELDADAVARVQSLEPSGSTAAALAMFDKGFVDRISGGIKDYLSTPLAIMERYISDLTKSWSVLVVGGLIAPLILGFVWLIFTRFFAGLMAWTTLLLVNVLSIAVTFFFYLKAGIIGKDQVSGFTSQLPSDVEDNLDASEEHKTALTAVAVVCTLLTMLLLLFSLVMIPRIFLAIKVIKVACNAIATIPSVILAPFTPFLAFVLFAVYWVAAAIYVYASGDSELRDCGKTRYEDKYCTDTYAHLCQCGYQVSFDRTLQYMLVYHVFGFLWITQFIVAVTMGVIAGAIAYYYWDRTNLPLSPVLSSTYRTFRYHTGSFALGSFIVAVLQFVQMVMHYLEKKMQEASPDNPIIKYMGCCVRCYLSCLESCVKFLNRNGYILIMIEGDNYCTSVFHAAKLIASNLLRVAAVNLVGDSILFLGKLVVALASGLIAHMMLDRASDDDKTSSPLIPVLLVVLMAYQIASLFMGVVELSIDTILLSYCLDSEENGGRPTNAPPLLQDYIGTANQELDK</sequence>
<evidence type="ECO:0000313" key="10">
    <source>
        <dbReference type="Proteomes" id="UP000660262"/>
    </source>
</evidence>
<protein>
    <recommendedName>
        <fullName evidence="7">Choline transporter-like protein</fullName>
    </recommendedName>
</protein>
<evidence type="ECO:0000256" key="5">
    <source>
        <dbReference type="ARBA" id="ARBA00023136"/>
    </source>
</evidence>
<keyword evidence="5 7" id="KW-0472">Membrane</keyword>
<reference evidence="9" key="1">
    <citation type="submission" date="2020-10" db="EMBL/GenBank/DDBJ databases">
        <title>Unveiling of a novel bifunctional photoreceptor, Dualchrome1, isolated from a cosmopolitan green alga.</title>
        <authorList>
            <person name="Suzuki S."/>
            <person name="Kawachi M."/>
        </authorList>
    </citation>
    <scope>NUCLEOTIDE SEQUENCE</scope>
    <source>
        <strain evidence="9">NIES 2893</strain>
    </source>
</reference>
<keyword evidence="3 7" id="KW-0812">Transmembrane</keyword>
<evidence type="ECO:0000256" key="1">
    <source>
        <dbReference type="ARBA" id="ARBA00004141"/>
    </source>
</evidence>
<dbReference type="OrthoDB" id="420519at2759"/>
<keyword evidence="10" id="KW-1185">Reference proteome</keyword>
<evidence type="ECO:0000313" key="9">
    <source>
        <dbReference type="EMBL" id="GHP06442.1"/>
    </source>
</evidence>
<feature type="transmembrane region" description="Helical" evidence="7">
    <location>
        <begin position="306"/>
        <end position="328"/>
    </location>
</feature>
<feature type="transmembrane region" description="Helical" evidence="7">
    <location>
        <begin position="664"/>
        <end position="686"/>
    </location>
</feature>
<feature type="region of interest" description="Disordered" evidence="8">
    <location>
        <begin position="1"/>
        <end position="29"/>
    </location>
</feature>
<evidence type="ECO:0000256" key="3">
    <source>
        <dbReference type="ARBA" id="ARBA00022692"/>
    </source>
</evidence>
<organism evidence="9 10">
    <name type="scientific">Pycnococcus provasolii</name>
    <dbReference type="NCBI Taxonomy" id="41880"/>
    <lineage>
        <taxon>Eukaryota</taxon>
        <taxon>Viridiplantae</taxon>
        <taxon>Chlorophyta</taxon>
        <taxon>Pseudoscourfieldiophyceae</taxon>
        <taxon>Pseudoscourfieldiales</taxon>
        <taxon>Pycnococcaceae</taxon>
        <taxon>Pycnococcus</taxon>
    </lineage>
</organism>
<evidence type="ECO:0000256" key="8">
    <source>
        <dbReference type="SAM" id="MobiDB-lite"/>
    </source>
</evidence>
<dbReference type="Pfam" id="PF04515">
    <property type="entry name" value="Choline_transpo"/>
    <property type="match status" value="1"/>
</dbReference>
<feature type="transmembrane region" description="Helical" evidence="7">
    <location>
        <begin position="362"/>
        <end position="383"/>
    </location>
</feature>
<comment type="similarity">
    <text evidence="2 7">Belongs to the CTL (choline transporter-like) family.</text>
</comment>
<evidence type="ECO:0000256" key="7">
    <source>
        <dbReference type="RuleBase" id="RU368066"/>
    </source>
</evidence>
<feature type="transmembrane region" description="Helical" evidence="7">
    <location>
        <begin position="390"/>
        <end position="410"/>
    </location>
</feature>
<comment type="subcellular location">
    <subcellularLocation>
        <location evidence="7">Cell membrane</location>
        <topology evidence="7">Multi-pass membrane protein</topology>
    </subcellularLocation>
    <subcellularLocation>
        <location evidence="1">Membrane</location>
        <topology evidence="1">Multi-pass membrane protein</topology>
    </subcellularLocation>
</comment>
<accession>A0A830HI05</accession>
<feature type="transmembrane region" description="Helical" evidence="7">
    <location>
        <begin position="529"/>
        <end position="547"/>
    </location>
</feature>
<dbReference type="PANTHER" id="PTHR12385">
    <property type="entry name" value="CHOLINE TRANSPORTER-LIKE (SLC FAMILY 44)"/>
    <property type="match status" value="1"/>
</dbReference>
<gene>
    <name evidence="9" type="ORF">PPROV_000518700</name>
</gene>
<comment type="caution">
    <text evidence="9">The sequence shown here is derived from an EMBL/GenBank/DDBJ whole genome shotgun (WGS) entry which is preliminary data.</text>
</comment>
<dbReference type="GO" id="GO:0022857">
    <property type="term" value="F:transmembrane transporter activity"/>
    <property type="evidence" value="ECO:0007669"/>
    <property type="project" value="UniProtKB-UniRule"/>
</dbReference>
<feature type="compositionally biased region" description="Gly residues" evidence="8">
    <location>
        <begin position="1"/>
        <end position="10"/>
    </location>
</feature>
<evidence type="ECO:0000256" key="6">
    <source>
        <dbReference type="ARBA" id="ARBA00023180"/>
    </source>
</evidence>
<comment type="function">
    <text evidence="7">Choline transporter.</text>
</comment>
<feature type="transmembrane region" description="Helical" evidence="7">
    <location>
        <begin position="42"/>
        <end position="64"/>
    </location>
</feature>
<dbReference type="EMBL" id="BNJQ01000013">
    <property type="protein sequence ID" value="GHP06442.1"/>
    <property type="molecule type" value="Genomic_DNA"/>
</dbReference>
<evidence type="ECO:0000256" key="4">
    <source>
        <dbReference type="ARBA" id="ARBA00022989"/>
    </source>
</evidence>
<feature type="transmembrane region" description="Helical" evidence="7">
    <location>
        <begin position="631"/>
        <end position="652"/>
    </location>
</feature>
<proteinExistence type="inferred from homology"/>
<name>A0A830HI05_9CHLO</name>
<evidence type="ECO:0000256" key="2">
    <source>
        <dbReference type="ARBA" id="ARBA00007168"/>
    </source>
</evidence>
<dbReference type="PANTHER" id="PTHR12385:SF14">
    <property type="entry name" value="CHOLINE TRANSPORTER-LIKE 2"/>
    <property type="match status" value="1"/>
</dbReference>